<reference evidence="13 14" key="1">
    <citation type="submission" date="2018-08" db="EMBL/GenBank/DDBJ databases">
        <title>A genome reference for cultivated species of the human gut microbiota.</title>
        <authorList>
            <person name="Zou Y."/>
            <person name="Xue W."/>
            <person name="Luo G."/>
        </authorList>
    </citation>
    <scope>NUCLEOTIDE SEQUENCE [LARGE SCALE GENOMIC DNA]</scope>
    <source>
        <strain evidence="11 13">AF19-16AC</strain>
        <strain evidence="12 14">AM22-7AC</strain>
    </source>
</reference>
<gene>
    <name evidence="12" type="ORF">DW270_15025</name>
    <name evidence="11" type="ORF">DWX36_11930</name>
    <name evidence="9" type="ORF">G4958_04600</name>
    <name evidence="10" type="ORF">G4993_06555</name>
</gene>
<keyword evidence="6" id="KW-0598">Phosphotransferase system</keyword>
<dbReference type="EMBL" id="QRWQ01000011">
    <property type="protein sequence ID" value="RGT37624.1"/>
    <property type="molecule type" value="Genomic_DNA"/>
</dbReference>
<dbReference type="Gene3D" id="3.40.35.10">
    <property type="entry name" value="Phosphotransferase system, sorbose subfamily IIB component"/>
    <property type="match status" value="1"/>
</dbReference>
<keyword evidence="7" id="KW-0418">Kinase</keyword>
<evidence type="ECO:0000313" key="11">
    <source>
        <dbReference type="EMBL" id="RGT37624.1"/>
    </source>
</evidence>
<dbReference type="InterPro" id="IPR004720">
    <property type="entry name" value="PTS_IIB_sorbose-sp"/>
</dbReference>
<dbReference type="PROSITE" id="PS51101">
    <property type="entry name" value="PTS_EIIB_TYPE_4"/>
    <property type="match status" value="1"/>
</dbReference>
<evidence type="ECO:0000256" key="2">
    <source>
        <dbReference type="ARBA" id="ARBA00022448"/>
    </source>
</evidence>
<organism evidence="10 15">
    <name type="scientific">Mediterraneibacter gnavus</name>
    <name type="common">Ruminococcus gnavus</name>
    <dbReference type="NCBI Taxonomy" id="33038"/>
    <lineage>
        <taxon>Bacteria</taxon>
        <taxon>Bacillati</taxon>
        <taxon>Bacillota</taxon>
        <taxon>Clostridia</taxon>
        <taxon>Lachnospirales</taxon>
        <taxon>Lachnospiraceae</taxon>
        <taxon>Mediterraneibacter</taxon>
    </lineage>
</organism>
<sequence length="161" mass="17851">MIVCLRVDERLIHGQVAMTWTKELKLNGLVVASDEAASNELQKMTLKMAVPEGIKCIIKSVEDVTTILDDPRSESMRLMVLVPMVKDAVTLCKRYKNIEMVNIGNAGKTTSGEKKILSKEVMLTADELEALKELTELYPDTFFQGTPAMEKKMASAILKGC</sequence>
<evidence type="ECO:0000256" key="1">
    <source>
        <dbReference type="ARBA" id="ARBA00004496"/>
    </source>
</evidence>
<evidence type="ECO:0000313" key="10">
    <source>
        <dbReference type="EMBL" id="NSI58062.1"/>
    </source>
</evidence>
<dbReference type="GO" id="GO:0016301">
    <property type="term" value="F:kinase activity"/>
    <property type="evidence" value="ECO:0007669"/>
    <property type="project" value="UniProtKB-KW"/>
</dbReference>
<reference evidence="10" key="2">
    <citation type="journal article" date="2020" name="Cell Host Microbe">
        <title>Functional and Genomic Variation between Human-Derived Isolates of Lachnospiraceae Reveals Inter- and Intra-Species Diversity.</title>
        <authorList>
            <person name="Sorbara M.T."/>
            <person name="Littmann E.R."/>
            <person name="Fontana E."/>
            <person name="Moody T.U."/>
            <person name="Kohout C.E."/>
            <person name="Gjonbalaj M."/>
            <person name="Eaton V."/>
            <person name="Seok R."/>
            <person name="Leiner I.M."/>
            <person name="Pamer E.G."/>
        </authorList>
    </citation>
    <scope>NUCLEOTIDE SEQUENCE</scope>
    <source>
        <strain evidence="10">MSK.15.32</strain>
        <strain evidence="9">MSK.22.53</strain>
    </source>
</reference>
<accession>A0A2N5NYJ2</accession>
<dbReference type="GO" id="GO:0008982">
    <property type="term" value="F:protein-N(PI)-phosphohistidine-sugar phosphotransferase activity"/>
    <property type="evidence" value="ECO:0007669"/>
    <property type="project" value="InterPro"/>
</dbReference>
<comment type="caution">
    <text evidence="10">The sequence shown here is derived from an EMBL/GenBank/DDBJ whole genome shotgun (WGS) entry which is preliminary data.</text>
</comment>
<keyword evidence="5" id="KW-0808">Transferase</keyword>
<name>A0A2N5NYJ2_MEDGN</name>
<evidence type="ECO:0000256" key="5">
    <source>
        <dbReference type="ARBA" id="ARBA00022679"/>
    </source>
</evidence>
<evidence type="ECO:0000256" key="6">
    <source>
        <dbReference type="ARBA" id="ARBA00022683"/>
    </source>
</evidence>
<evidence type="ECO:0000313" key="15">
    <source>
        <dbReference type="Proteomes" id="UP001296580"/>
    </source>
</evidence>
<protein>
    <submittedName>
        <fullName evidence="11">PTS mannose/fructose/sorbose transporter subunit IIB</fullName>
    </submittedName>
    <submittedName>
        <fullName evidence="10">PTS sugar transporter subunit IIB</fullName>
    </submittedName>
</protein>
<dbReference type="Proteomes" id="UP001296580">
    <property type="component" value="Unassembled WGS sequence"/>
</dbReference>
<dbReference type="Proteomes" id="UP001296643">
    <property type="component" value="Unassembled WGS sequence"/>
</dbReference>
<dbReference type="AlphaFoldDB" id="A0A2N5NYJ2"/>
<proteinExistence type="predicted"/>
<evidence type="ECO:0000256" key="4">
    <source>
        <dbReference type="ARBA" id="ARBA00022597"/>
    </source>
</evidence>
<dbReference type="GO" id="GO:0009401">
    <property type="term" value="P:phosphoenolpyruvate-dependent sugar phosphotransferase system"/>
    <property type="evidence" value="ECO:0007669"/>
    <property type="project" value="UniProtKB-KW"/>
</dbReference>
<keyword evidence="2" id="KW-0813">Transport</keyword>
<dbReference type="Proteomes" id="UP000283834">
    <property type="component" value="Unassembled WGS sequence"/>
</dbReference>
<dbReference type="EMBL" id="JAAIRM010000005">
    <property type="protein sequence ID" value="NSI18649.1"/>
    <property type="molecule type" value="Genomic_DNA"/>
</dbReference>
<dbReference type="InterPro" id="IPR036667">
    <property type="entry name" value="PTS_IIB_sorbose-sp_sf"/>
</dbReference>
<dbReference type="EMBL" id="QRIA01000030">
    <property type="protein sequence ID" value="RHG14594.1"/>
    <property type="molecule type" value="Genomic_DNA"/>
</dbReference>
<evidence type="ECO:0000313" key="13">
    <source>
        <dbReference type="Proteomes" id="UP000283834"/>
    </source>
</evidence>
<evidence type="ECO:0000256" key="3">
    <source>
        <dbReference type="ARBA" id="ARBA00022490"/>
    </source>
</evidence>
<evidence type="ECO:0000256" key="7">
    <source>
        <dbReference type="ARBA" id="ARBA00022777"/>
    </source>
</evidence>
<evidence type="ECO:0000313" key="9">
    <source>
        <dbReference type="EMBL" id="NSI18649.1"/>
    </source>
</evidence>
<evidence type="ECO:0000313" key="14">
    <source>
        <dbReference type="Proteomes" id="UP000285697"/>
    </source>
</evidence>
<dbReference type="SUPFAM" id="SSF52728">
    <property type="entry name" value="PTS IIb component"/>
    <property type="match status" value="1"/>
</dbReference>
<keyword evidence="3" id="KW-0963">Cytoplasm</keyword>
<reference evidence="10" key="3">
    <citation type="submission" date="2020-02" db="EMBL/GenBank/DDBJ databases">
        <authorList>
            <person name="Littmann E."/>
            <person name="Sorbara M."/>
        </authorList>
    </citation>
    <scope>NUCLEOTIDE SEQUENCE</scope>
    <source>
        <strain evidence="10">MSK.15.32</strain>
        <strain evidence="9">MSK.22.53</strain>
    </source>
</reference>
<feature type="domain" description="PTS EIIB type-4" evidence="8">
    <location>
        <begin position="1"/>
        <end position="161"/>
    </location>
</feature>
<comment type="subcellular location">
    <subcellularLocation>
        <location evidence="1">Cytoplasm</location>
    </subcellularLocation>
</comment>
<dbReference type="GO" id="GO:0005737">
    <property type="term" value="C:cytoplasm"/>
    <property type="evidence" value="ECO:0007669"/>
    <property type="project" value="UniProtKB-SubCell"/>
</dbReference>
<dbReference type="Pfam" id="PF03830">
    <property type="entry name" value="PTSIIB_sorb"/>
    <property type="match status" value="1"/>
</dbReference>
<dbReference type="GeneID" id="57433763"/>
<evidence type="ECO:0000313" key="12">
    <source>
        <dbReference type="EMBL" id="RHG14594.1"/>
    </source>
</evidence>
<dbReference type="Proteomes" id="UP000285697">
    <property type="component" value="Unassembled WGS sequence"/>
</dbReference>
<keyword evidence="4 10" id="KW-0762">Sugar transport</keyword>
<dbReference type="RefSeq" id="WP_004842320.1">
    <property type="nucleotide sequence ID" value="NZ_AP031446.1"/>
</dbReference>
<dbReference type="EMBL" id="JAAIRV010000009">
    <property type="protein sequence ID" value="NSI58062.1"/>
    <property type="molecule type" value="Genomic_DNA"/>
</dbReference>
<evidence type="ECO:0000259" key="8">
    <source>
        <dbReference type="PROSITE" id="PS51101"/>
    </source>
</evidence>